<organism evidence="2 3">
    <name type="scientific">Sesamum alatum</name>
    <dbReference type="NCBI Taxonomy" id="300844"/>
    <lineage>
        <taxon>Eukaryota</taxon>
        <taxon>Viridiplantae</taxon>
        <taxon>Streptophyta</taxon>
        <taxon>Embryophyta</taxon>
        <taxon>Tracheophyta</taxon>
        <taxon>Spermatophyta</taxon>
        <taxon>Magnoliopsida</taxon>
        <taxon>eudicotyledons</taxon>
        <taxon>Gunneridae</taxon>
        <taxon>Pentapetalae</taxon>
        <taxon>asterids</taxon>
        <taxon>lamiids</taxon>
        <taxon>Lamiales</taxon>
        <taxon>Pedaliaceae</taxon>
        <taxon>Sesamum</taxon>
    </lineage>
</organism>
<feature type="region of interest" description="Disordered" evidence="1">
    <location>
        <begin position="168"/>
        <end position="203"/>
    </location>
</feature>
<sequence length="226" mass="24894">MEWIEARALKPRVLSQMAAKTNAQVIYNDDLWCLTGINSVSCDDFPVEELLNLDFPVEEFQDDSFSEEYNEEKVALERNSNPSSSSIFSGADEIDSLSVGELAVPVDELENLEWLSQFVDDSTSELSLLYSAGSSIETVGSQSGNRVEALSSLVPKIPVSPFSFPVPRKARNKRPRADGRRWSLAASAESSSTSSSYGSSAFPSTLFTNPVLETDWFYSLEQPPAQ</sequence>
<dbReference type="EMBL" id="JACGWO010000006">
    <property type="protein sequence ID" value="KAK4424106.1"/>
    <property type="molecule type" value="Genomic_DNA"/>
</dbReference>
<evidence type="ECO:0008006" key="4">
    <source>
        <dbReference type="Google" id="ProtNLM"/>
    </source>
</evidence>
<name>A0AAE1Y5G4_9LAMI</name>
<accession>A0AAE1Y5G4</accession>
<evidence type="ECO:0000313" key="3">
    <source>
        <dbReference type="Proteomes" id="UP001293254"/>
    </source>
</evidence>
<dbReference type="AlphaFoldDB" id="A0AAE1Y5G4"/>
<reference evidence="2" key="2">
    <citation type="journal article" date="2024" name="Plant">
        <title>Genomic evolution and insights into agronomic trait innovations of Sesamum species.</title>
        <authorList>
            <person name="Miao H."/>
            <person name="Wang L."/>
            <person name="Qu L."/>
            <person name="Liu H."/>
            <person name="Sun Y."/>
            <person name="Le M."/>
            <person name="Wang Q."/>
            <person name="Wei S."/>
            <person name="Zheng Y."/>
            <person name="Lin W."/>
            <person name="Duan Y."/>
            <person name="Cao H."/>
            <person name="Xiong S."/>
            <person name="Wang X."/>
            <person name="Wei L."/>
            <person name="Li C."/>
            <person name="Ma Q."/>
            <person name="Ju M."/>
            <person name="Zhao R."/>
            <person name="Li G."/>
            <person name="Mu C."/>
            <person name="Tian Q."/>
            <person name="Mei H."/>
            <person name="Zhang T."/>
            <person name="Gao T."/>
            <person name="Zhang H."/>
        </authorList>
    </citation>
    <scope>NUCLEOTIDE SEQUENCE</scope>
    <source>
        <strain evidence="2">3651</strain>
    </source>
</reference>
<proteinExistence type="predicted"/>
<feature type="compositionally biased region" description="Low complexity" evidence="1">
    <location>
        <begin position="183"/>
        <end position="203"/>
    </location>
</feature>
<evidence type="ECO:0000256" key="1">
    <source>
        <dbReference type="SAM" id="MobiDB-lite"/>
    </source>
</evidence>
<reference evidence="2" key="1">
    <citation type="submission" date="2020-06" db="EMBL/GenBank/DDBJ databases">
        <authorList>
            <person name="Li T."/>
            <person name="Hu X."/>
            <person name="Zhang T."/>
            <person name="Song X."/>
            <person name="Zhang H."/>
            <person name="Dai N."/>
            <person name="Sheng W."/>
            <person name="Hou X."/>
            <person name="Wei L."/>
        </authorList>
    </citation>
    <scope>NUCLEOTIDE SEQUENCE</scope>
    <source>
        <strain evidence="2">3651</strain>
        <tissue evidence="2">Leaf</tissue>
    </source>
</reference>
<comment type="caution">
    <text evidence="2">The sequence shown here is derived from an EMBL/GenBank/DDBJ whole genome shotgun (WGS) entry which is preliminary data.</text>
</comment>
<protein>
    <recommendedName>
        <fullName evidence="4">GATA transcription factor</fullName>
    </recommendedName>
</protein>
<dbReference type="Proteomes" id="UP001293254">
    <property type="component" value="Unassembled WGS sequence"/>
</dbReference>
<gene>
    <name evidence="2" type="ORF">Salat_1604000</name>
</gene>
<keyword evidence="3" id="KW-1185">Reference proteome</keyword>
<evidence type="ECO:0000313" key="2">
    <source>
        <dbReference type="EMBL" id="KAK4424106.1"/>
    </source>
</evidence>